<keyword evidence="4" id="KW-0460">Magnesium</keyword>
<evidence type="ECO:0000256" key="3">
    <source>
        <dbReference type="ARBA" id="ARBA00022723"/>
    </source>
</evidence>
<dbReference type="InterPro" id="IPR005299">
    <property type="entry name" value="MeTrfase_7"/>
</dbReference>
<dbReference type="Pfam" id="PF03492">
    <property type="entry name" value="Methyltransf_7"/>
    <property type="match status" value="1"/>
</dbReference>
<dbReference type="SUPFAM" id="SSF53335">
    <property type="entry name" value="S-adenosyl-L-methionine-dependent methyltransferases"/>
    <property type="match status" value="1"/>
</dbReference>
<gene>
    <name evidence="5" type="ORF">V6N12_007860</name>
</gene>
<evidence type="ECO:0000313" key="5">
    <source>
        <dbReference type="EMBL" id="KAK8569330.1"/>
    </source>
</evidence>
<dbReference type="Gene3D" id="1.10.1200.270">
    <property type="entry name" value="Methyltransferase, alpha-helical capping domain"/>
    <property type="match status" value="1"/>
</dbReference>
<evidence type="ECO:0000313" key="6">
    <source>
        <dbReference type="Proteomes" id="UP001472677"/>
    </source>
</evidence>
<sequence length="117" mass="13414">MQGLVEEEMLDGYYTPYFEPCAKEIRAEVDKEGSFIIDCLEVVALPWDYVNGGINYDRTLTAKEMAKGMRAVNESMIRSHFRADIMDQLFHRFTEIVSADTKEVERVSLVISLIKNA</sequence>
<accession>A0ABR2F2X9</accession>
<keyword evidence="1" id="KW-0489">Methyltransferase</keyword>
<dbReference type="EMBL" id="JBBPBM010000009">
    <property type="protein sequence ID" value="KAK8569330.1"/>
    <property type="molecule type" value="Genomic_DNA"/>
</dbReference>
<dbReference type="Gene3D" id="3.40.50.150">
    <property type="entry name" value="Vaccinia Virus protein VP39"/>
    <property type="match status" value="1"/>
</dbReference>
<evidence type="ECO:0000256" key="1">
    <source>
        <dbReference type="ARBA" id="ARBA00022603"/>
    </source>
</evidence>
<evidence type="ECO:0000256" key="4">
    <source>
        <dbReference type="ARBA" id="ARBA00022842"/>
    </source>
</evidence>
<keyword evidence="3" id="KW-0479">Metal-binding</keyword>
<keyword evidence="2" id="KW-0808">Transferase</keyword>
<protein>
    <submittedName>
        <fullName evidence="5">Uncharacterized protein</fullName>
    </submittedName>
</protein>
<dbReference type="InterPro" id="IPR029063">
    <property type="entry name" value="SAM-dependent_MTases_sf"/>
</dbReference>
<reference evidence="5 6" key="1">
    <citation type="journal article" date="2024" name="G3 (Bethesda)">
        <title>Genome assembly of Hibiscus sabdariffa L. provides insights into metabolisms of medicinal natural products.</title>
        <authorList>
            <person name="Kim T."/>
        </authorList>
    </citation>
    <scope>NUCLEOTIDE SEQUENCE [LARGE SCALE GENOMIC DNA]</scope>
    <source>
        <strain evidence="5">TK-2024</strain>
        <tissue evidence="5">Old leaves</tissue>
    </source>
</reference>
<proteinExistence type="predicted"/>
<dbReference type="Proteomes" id="UP001472677">
    <property type="component" value="Unassembled WGS sequence"/>
</dbReference>
<name>A0ABR2F2X9_9ROSI</name>
<evidence type="ECO:0000256" key="2">
    <source>
        <dbReference type="ARBA" id="ARBA00022679"/>
    </source>
</evidence>
<comment type="caution">
    <text evidence="5">The sequence shown here is derived from an EMBL/GenBank/DDBJ whole genome shotgun (WGS) entry which is preliminary data.</text>
</comment>
<dbReference type="PANTHER" id="PTHR31009">
    <property type="entry name" value="S-ADENOSYL-L-METHIONINE:CARBOXYL METHYLTRANSFERASE FAMILY PROTEIN"/>
    <property type="match status" value="1"/>
</dbReference>
<keyword evidence="6" id="KW-1185">Reference proteome</keyword>
<dbReference type="InterPro" id="IPR042086">
    <property type="entry name" value="MeTrfase_capping"/>
</dbReference>
<organism evidence="5 6">
    <name type="scientific">Hibiscus sabdariffa</name>
    <name type="common">roselle</name>
    <dbReference type="NCBI Taxonomy" id="183260"/>
    <lineage>
        <taxon>Eukaryota</taxon>
        <taxon>Viridiplantae</taxon>
        <taxon>Streptophyta</taxon>
        <taxon>Embryophyta</taxon>
        <taxon>Tracheophyta</taxon>
        <taxon>Spermatophyta</taxon>
        <taxon>Magnoliopsida</taxon>
        <taxon>eudicotyledons</taxon>
        <taxon>Gunneridae</taxon>
        <taxon>Pentapetalae</taxon>
        <taxon>rosids</taxon>
        <taxon>malvids</taxon>
        <taxon>Malvales</taxon>
        <taxon>Malvaceae</taxon>
        <taxon>Malvoideae</taxon>
        <taxon>Hibiscus</taxon>
    </lineage>
</organism>